<evidence type="ECO:0000256" key="6">
    <source>
        <dbReference type="ARBA" id="ARBA00022475"/>
    </source>
</evidence>
<keyword evidence="6 12" id="KW-1003">Cell membrane</keyword>
<evidence type="ECO:0000256" key="12">
    <source>
        <dbReference type="RuleBase" id="RU363101"/>
    </source>
</evidence>
<keyword evidence="7 12" id="KW-0997">Cell inner membrane</keyword>
<comment type="similarity">
    <text evidence="3 12">Belongs to the CcmD/CycX/HelD family.</text>
</comment>
<evidence type="ECO:0000256" key="1">
    <source>
        <dbReference type="ARBA" id="ARBA00002442"/>
    </source>
</evidence>
<keyword evidence="10 12" id="KW-1133">Transmembrane helix</keyword>
<evidence type="ECO:0000256" key="9">
    <source>
        <dbReference type="ARBA" id="ARBA00022748"/>
    </source>
</evidence>
<evidence type="ECO:0000313" key="13">
    <source>
        <dbReference type="EMBL" id="PWR22069.1"/>
    </source>
</evidence>
<organism evidence="13 14">
    <name type="scientific">Zavarzinia compransoris</name>
    <dbReference type="NCBI Taxonomy" id="1264899"/>
    <lineage>
        <taxon>Bacteria</taxon>
        <taxon>Pseudomonadati</taxon>
        <taxon>Pseudomonadota</taxon>
        <taxon>Alphaproteobacteria</taxon>
        <taxon>Rhodospirillales</taxon>
        <taxon>Zavarziniaceae</taxon>
        <taxon>Zavarzinia</taxon>
    </lineage>
</organism>
<keyword evidence="14" id="KW-1185">Reference proteome</keyword>
<evidence type="ECO:0000313" key="14">
    <source>
        <dbReference type="Proteomes" id="UP000246077"/>
    </source>
</evidence>
<feature type="transmembrane region" description="Helical" evidence="12">
    <location>
        <begin position="12"/>
        <end position="36"/>
    </location>
</feature>
<name>A0A317E503_9PROT</name>
<evidence type="ECO:0000256" key="3">
    <source>
        <dbReference type="ARBA" id="ARBA00008741"/>
    </source>
</evidence>
<reference evidence="14" key="1">
    <citation type="submission" date="2018-05" db="EMBL/GenBank/DDBJ databases">
        <title>Zavarzinia sp. HR-AS.</title>
        <authorList>
            <person name="Lee Y."/>
            <person name="Jeon C.O."/>
        </authorList>
    </citation>
    <scope>NUCLEOTIDE SEQUENCE [LARGE SCALE GENOMIC DNA]</scope>
    <source>
        <strain evidence="14">DSM 1231</strain>
    </source>
</reference>
<dbReference type="GO" id="GO:0017004">
    <property type="term" value="P:cytochrome complex assembly"/>
    <property type="evidence" value="ECO:0007669"/>
    <property type="project" value="UniProtKB-KW"/>
</dbReference>
<evidence type="ECO:0000256" key="7">
    <source>
        <dbReference type="ARBA" id="ARBA00022519"/>
    </source>
</evidence>
<accession>A0A317E503</accession>
<evidence type="ECO:0000256" key="4">
    <source>
        <dbReference type="ARBA" id="ARBA00016461"/>
    </source>
</evidence>
<evidence type="ECO:0000256" key="8">
    <source>
        <dbReference type="ARBA" id="ARBA00022692"/>
    </source>
</evidence>
<sequence>MDALLAFLAMGGYAAFVWPAFILTFAVVIGLAVGSWRSLKRAEARLALLEQARPPRRGRQRTAA</sequence>
<dbReference type="NCBIfam" id="TIGR03141">
    <property type="entry name" value="cytochro_ccmD"/>
    <property type="match status" value="1"/>
</dbReference>
<keyword evidence="8 12" id="KW-0812">Transmembrane</keyword>
<dbReference type="RefSeq" id="WP_109920714.1">
    <property type="nucleotide sequence ID" value="NZ_QGLF01000002.1"/>
</dbReference>
<dbReference type="EMBL" id="QGLF01000002">
    <property type="protein sequence ID" value="PWR22069.1"/>
    <property type="molecule type" value="Genomic_DNA"/>
</dbReference>
<keyword evidence="9 12" id="KW-0201">Cytochrome c-type biogenesis</keyword>
<evidence type="ECO:0000256" key="10">
    <source>
        <dbReference type="ARBA" id="ARBA00022989"/>
    </source>
</evidence>
<evidence type="ECO:0000256" key="2">
    <source>
        <dbReference type="ARBA" id="ARBA00004377"/>
    </source>
</evidence>
<dbReference type="Pfam" id="PF04995">
    <property type="entry name" value="CcmD"/>
    <property type="match status" value="1"/>
</dbReference>
<dbReference type="AlphaFoldDB" id="A0A317E503"/>
<dbReference type="GO" id="GO:0005886">
    <property type="term" value="C:plasma membrane"/>
    <property type="evidence" value="ECO:0007669"/>
    <property type="project" value="UniProtKB-SubCell"/>
</dbReference>
<dbReference type="GO" id="GO:0015886">
    <property type="term" value="P:heme transport"/>
    <property type="evidence" value="ECO:0007669"/>
    <property type="project" value="InterPro"/>
</dbReference>
<keyword evidence="11 12" id="KW-0472">Membrane</keyword>
<gene>
    <name evidence="13" type="primary">ccmD</name>
    <name evidence="13" type="ORF">DKG75_08825</name>
</gene>
<protein>
    <recommendedName>
        <fullName evidence="4 12">Heme exporter protein D</fullName>
    </recommendedName>
</protein>
<comment type="caution">
    <text evidence="13">The sequence shown here is derived from an EMBL/GenBank/DDBJ whole genome shotgun (WGS) entry which is preliminary data.</text>
</comment>
<keyword evidence="5 12" id="KW-0813">Transport</keyword>
<dbReference type="OrthoDB" id="9815607at2"/>
<proteinExistence type="inferred from homology"/>
<dbReference type="InterPro" id="IPR007078">
    <property type="entry name" value="Haem_export_protD_CcmD"/>
</dbReference>
<evidence type="ECO:0000256" key="5">
    <source>
        <dbReference type="ARBA" id="ARBA00022448"/>
    </source>
</evidence>
<comment type="function">
    <text evidence="1 12">Required for the export of heme to the periplasm for the biogenesis of c-type cytochromes.</text>
</comment>
<dbReference type="Proteomes" id="UP000246077">
    <property type="component" value="Unassembled WGS sequence"/>
</dbReference>
<evidence type="ECO:0000256" key="11">
    <source>
        <dbReference type="ARBA" id="ARBA00023136"/>
    </source>
</evidence>
<comment type="subcellular location">
    <subcellularLocation>
        <location evidence="2 12">Cell inner membrane</location>
        <topology evidence="2 12">Single-pass membrane protein</topology>
    </subcellularLocation>
</comment>